<sequence>MADLTKIQGFDLFQETYKYVGDHAIRADILVPQTNYAGKRPAIARFHGGGLVMGDSLYMDWFPYWLSDLALEHEAVIISANYRLMPQTTGVDIYNDVEDFWAWLFKSDTVTDVLAAHTTPTEIDFAHVLVTGESAGGLLSINSALSHAATGRGRDRTGITAAIAMYPTVDMASPDFTEPRTIPPFGQHFDESIIDEILAGAPADEPISSTQGDYLPLMLAAIEYGRLGGWYARGLHGSSTPREALYPLKQLEKKGKKVKVPRGGITIIQGLNDTVVPADHSEPFVAKLRKLTKGRPVHDLIQFVAHEGENGFDGNLRYAEEEWLRDALEPAVKAWLE</sequence>
<evidence type="ECO:0000259" key="2">
    <source>
        <dbReference type="Pfam" id="PF07859"/>
    </source>
</evidence>
<dbReference type="Gene3D" id="3.40.50.1820">
    <property type="entry name" value="alpha/beta hydrolase"/>
    <property type="match status" value="1"/>
</dbReference>
<dbReference type="Pfam" id="PF07859">
    <property type="entry name" value="Abhydrolase_3"/>
    <property type="match status" value="1"/>
</dbReference>
<dbReference type="PANTHER" id="PTHR48081">
    <property type="entry name" value="AB HYDROLASE SUPERFAMILY PROTEIN C4A8.06C"/>
    <property type="match status" value="1"/>
</dbReference>
<evidence type="ECO:0000256" key="1">
    <source>
        <dbReference type="ARBA" id="ARBA00022801"/>
    </source>
</evidence>
<dbReference type="GO" id="GO:0016787">
    <property type="term" value="F:hydrolase activity"/>
    <property type="evidence" value="ECO:0007669"/>
    <property type="project" value="UniProtKB-KW"/>
</dbReference>
<evidence type="ECO:0000313" key="3">
    <source>
        <dbReference type="EMBL" id="KAL2785624.1"/>
    </source>
</evidence>
<reference evidence="3 4" key="1">
    <citation type="submission" date="2024-07" db="EMBL/GenBank/DDBJ databases">
        <title>Section-level genome sequencing and comparative genomics of Aspergillus sections Usti and Cavernicolus.</title>
        <authorList>
            <consortium name="Lawrence Berkeley National Laboratory"/>
            <person name="Nybo J.L."/>
            <person name="Vesth T.C."/>
            <person name="Theobald S."/>
            <person name="Frisvad J.C."/>
            <person name="Larsen T.O."/>
            <person name="Kjaerboelling I."/>
            <person name="Rothschild-Mancinelli K."/>
            <person name="Lyhne E.K."/>
            <person name="Kogle M.E."/>
            <person name="Barry K."/>
            <person name="Clum A."/>
            <person name="Na H."/>
            <person name="Ledsgaard L."/>
            <person name="Lin J."/>
            <person name="Lipzen A."/>
            <person name="Kuo A."/>
            <person name="Riley R."/>
            <person name="Mondo S."/>
            <person name="Labutti K."/>
            <person name="Haridas S."/>
            <person name="Pangalinan J."/>
            <person name="Salamov A.A."/>
            <person name="Simmons B.A."/>
            <person name="Magnuson J.K."/>
            <person name="Chen J."/>
            <person name="Drula E."/>
            <person name="Henrissat B."/>
            <person name="Wiebenga A."/>
            <person name="Lubbers R.J."/>
            <person name="Gomes A.C."/>
            <person name="Makela M.R."/>
            <person name="Stajich J."/>
            <person name="Grigoriev I.V."/>
            <person name="Mortensen U.H."/>
            <person name="De Vries R.P."/>
            <person name="Baker S.E."/>
            <person name="Andersen M.R."/>
        </authorList>
    </citation>
    <scope>NUCLEOTIDE SEQUENCE [LARGE SCALE GENOMIC DNA]</scope>
    <source>
        <strain evidence="3 4">CBS 209.92</strain>
    </source>
</reference>
<dbReference type="SUPFAM" id="SSF53474">
    <property type="entry name" value="alpha/beta-Hydrolases"/>
    <property type="match status" value="1"/>
</dbReference>
<comment type="caution">
    <text evidence="3">The sequence shown here is derived from an EMBL/GenBank/DDBJ whole genome shotgun (WGS) entry which is preliminary data.</text>
</comment>
<dbReference type="InterPro" id="IPR029058">
    <property type="entry name" value="AB_hydrolase_fold"/>
</dbReference>
<dbReference type="InterPro" id="IPR050300">
    <property type="entry name" value="GDXG_lipolytic_enzyme"/>
</dbReference>
<keyword evidence="1 3" id="KW-0378">Hydrolase</keyword>
<feature type="domain" description="Alpha/beta hydrolase fold-3" evidence="2">
    <location>
        <begin position="46"/>
        <end position="176"/>
    </location>
</feature>
<proteinExistence type="predicted"/>
<keyword evidence="4" id="KW-1185">Reference proteome</keyword>
<dbReference type="EMBL" id="JBFTWV010000139">
    <property type="protein sequence ID" value="KAL2785624.1"/>
    <property type="molecule type" value="Genomic_DNA"/>
</dbReference>
<dbReference type="InterPro" id="IPR013094">
    <property type="entry name" value="AB_hydrolase_3"/>
</dbReference>
<name>A0ABR4FQW6_9EURO</name>
<dbReference type="Proteomes" id="UP001610563">
    <property type="component" value="Unassembled WGS sequence"/>
</dbReference>
<gene>
    <name evidence="3" type="ORF">BJX66DRAFT_329181</name>
</gene>
<accession>A0ABR4FQW6</accession>
<dbReference type="PANTHER" id="PTHR48081:SF3">
    <property type="entry name" value="ALPHA_BETA HYDROLASE FOLD-3 DOMAIN-CONTAINING PROTEIN"/>
    <property type="match status" value="1"/>
</dbReference>
<evidence type="ECO:0000313" key="4">
    <source>
        <dbReference type="Proteomes" id="UP001610563"/>
    </source>
</evidence>
<organism evidence="3 4">
    <name type="scientific">Aspergillus keveii</name>
    <dbReference type="NCBI Taxonomy" id="714993"/>
    <lineage>
        <taxon>Eukaryota</taxon>
        <taxon>Fungi</taxon>
        <taxon>Dikarya</taxon>
        <taxon>Ascomycota</taxon>
        <taxon>Pezizomycotina</taxon>
        <taxon>Eurotiomycetes</taxon>
        <taxon>Eurotiomycetidae</taxon>
        <taxon>Eurotiales</taxon>
        <taxon>Aspergillaceae</taxon>
        <taxon>Aspergillus</taxon>
        <taxon>Aspergillus subgen. Nidulantes</taxon>
    </lineage>
</organism>
<protein>
    <submittedName>
        <fullName evidence="3">Alpha/Beta hydrolase protein</fullName>
    </submittedName>
</protein>